<feature type="compositionally biased region" description="Low complexity" evidence="1">
    <location>
        <begin position="79"/>
        <end position="88"/>
    </location>
</feature>
<dbReference type="EMBL" id="CAAALY010010293">
    <property type="protein sequence ID" value="VEL10919.1"/>
    <property type="molecule type" value="Genomic_DNA"/>
</dbReference>
<feature type="compositionally biased region" description="Basic and acidic residues" evidence="1">
    <location>
        <begin position="98"/>
        <end position="113"/>
    </location>
</feature>
<keyword evidence="3" id="KW-1185">Reference proteome</keyword>
<feature type="region of interest" description="Disordered" evidence="1">
    <location>
        <begin position="1"/>
        <end position="88"/>
    </location>
</feature>
<evidence type="ECO:0000313" key="2">
    <source>
        <dbReference type="EMBL" id="VEL10919.1"/>
    </source>
</evidence>
<feature type="region of interest" description="Disordered" evidence="1">
    <location>
        <begin position="94"/>
        <end position="113"/>
    </location>
</feature>
<accession>A0A448WG26</accession>
<evidence type="ECO:0000256" key="1">
    <source>
        <dbReference type="SAM" id="MobiDB-lite"/>
    </source>
</evidence>
<protein>
    <submittedName>
        <fullName evidence="2">Uncharacterized protein</fullName>
    </submittedName>
</protein>
<sequence length="189" mass="21316">MPTGRLSELEAANSLSGRSVVAERDRRVDSEEKSRALAATSRDRKSPGRDHYESVGKMSTRLSEQMRKRTEGSMNTTPEADGLGRLAGAGAEDAVALRGREEPAKRDRWLANPRAERSNLERIRPHRQSAAKTLGRESSLEIGPREEAAEVTGQLVRREGMDLYDPVTERPYIQCTSRLIQRWRNMEDR</sequence>
<evidence type="ECO:0000313" key="3">
    <source>
        <dbReference type="Proteomes" id="UP000784294"/>
    </source>
</evidence>
<proteinExistence type="predicted"/>
<name>A0A448WG26_9PLAT</name>
<comment type="caution">
    <text evidence="2">The sequence shown here is derived from an EMBL/GenBank/DDBJ whole genome shotgun (WGS) entry which is preliminary data.</text>
</comment>
<gene>
    <name evidence="2" type="ORF">PXEA_LOCUS4359</name>
</gene>
<feature type="compositionally biased region" description="Basic and acidic residues" evidence="1">
    <location>
        <begin position="21"/>
        <end position="54"/>
    </location>
</feature>
<organism evidence="2 3">
    <name type="scientific">Protopolystoma xenopodis</name>
    <dbReference type="NCBI Taxonomy" id="117903"/>
    <lineage>
        <taxon>Eukaryota</taxon>
        <taxon>Metazoa</taxon>
        <taxon>Spiralia</taxon>
        <taxon>Lophotrochozoa</taxon>
        <taxon>Platyhelminthes</taxon>
        <taxon>Monogenea</taxon>
        <taxon>Polyopisthocotylea</taxon>
        <taxon>Polystomatidea</taxon>
        <taxon>Polystomatidae</taxon>
        <taxon>Protopolystoma</taxon>
    </lineage>
</organism>
<dbReference type="AlphaFoldDB" id="A0A448WG26"/>
<dbReference type="Proteomes" id="UP000784294">
    <property type="component" value="Unassembled WGS sequence"/>
</dbReference>
<reference evidence="2" key="1">
    <citation type="submission" date="2018-11" db="EMBL/GenBank/DDBJ databases">
        <authorList>
            <consortium name="Pathogen Informatics"/>
        </authorList>
    </citation>
    <scope>NUCLEOTIDE SEQUENCE</scope>
</reference>